<dbReference type="EMBL" id="MXAV01000020">
    <property type="protein sequence ID" value="PKY11243.1"/>
    <property type="molecule type" value="Genomic_DNA"/>
</dbReference>
<protein>
    <submittedName>
        <fullName evidence="6">Flagellar hook-associated protein 3</fullName>
    </submittedName>
</protein>
<sequence>MRVSTQEFYQSSLYSLLNQQSTLNNLSQQLSTGNALINPTSNPVANAQVLDLNSKIANLGSYQQSNTYAQQDLGMSSSTLQSVGTLMNQVQQLAVQMNNATVNASDLHNAVTTMQGNLQQLVQLANTQDANGTYIYGGSQANTPPFQLQSDGKVQYLGDSSQKTLEIGPGLTTPISQAGNAVFMNTLAGNGTFTVSASGSNYQIPAGSSGTSVNAVGSTTLGPGSVLNSATANAEFVAKGVQFEVTISNGASGLTYNVTSGTGAVGSGQWTASSGSVVSGKYTPGQSIAIPATAGGSPFITVPTNGEPATGQTASFTLAASKPQSLFQTFSDLITAFSGGSGSPGANTRRSQDISNALANLNQFQTSLLSTQAQIGSQLQQAQSVQSLNTNLTQQFQTEQGKLADVSYPQVITQFQESSTALQAAQKAFVQVQGLSLFNYIS</sequence>
<dbReference type="NCBIfam" id="TIGR02550">
    <property type="entry name" value="flagell_flgL"/>
    <property type="match status" value="1"/>
</dbReference>
<dbReference type="InParanoid" id="A0A2I1DMY7"/>
<comment type="similarity">
    <text evidence="3">Belongs to the bacterial flagellin family.</text>
</comment>
<dbReference type="RefSeq" id="WP_101537367.1">
    <property type="nucleotide sequence ID" value="NZ_MXAV01000020.1"/>
</dbReference>
<name>A0A2I1DMY7_9PROT</name>
<evidence type="ECO:0000313" key="6">
    <source>
        <dbReference type="EMBL" id="PKY11243.1"/>
    </source>
</evidence>
<dbReference type="SUPFAM" id="SSF64518">
    <property type="entry name" value="Phase 1 flagellin"/>
    <property type="match status" value="1"/>
</dbReference>
<feature type="domain" description="Flagellin N-terminal" evidence="5">
    <location>
        <begin position="3"/>
        <end position="140"/>
    </location>
</feature>
<dbReference type="GO" id="GO:0071973">
    <property type="term" value="P:bacterial-type flagellum-dependent cell motility"/>
    <property type="evidence" value="ECO:0007669"/>
    <property type="project" value="InterPro"/>
</dbReference>
<dbReference type="PANTHER" id="PTHR42792:SF1">
    <property type="entry name" value="FLAGELLAR HOOK-ASSOCIATED PROTEIN 3"/>
    <property type="match status" value="1"/>
</dbReference>
<evidence type="ECO:0000256" key="1">
    <source>
        <dbReference type="ARBA" id="ARBA00004365"/>
    </source>
</evidence>
<comment type="subcellular location">
    <subcellularLocation>
        <location evidence="1">Bacterial flagellum</location>
    </subcellularLocation>
    <subcellularLocation>
        <location evidence="2">Secreted</location>
    </subcellularLocation>
</comment>
<keyword evidence="6" id="KW-0969">Cilium</keyword>
<dbReference type="GO" id="GO:0005198">
    <property type="term" value="F:structural molecule activity"/>
    <property type="evidence" value="ECO:0007669"/>
    <property type="project" value="InterPro"/>
</dbReference>
<dbReference type="InterPro" id="IPR001029">
    <property type="entry name" value="Flagellin_N"/>
</dbReference>
<organism evidence="6 7">
    <name type="scientific">Acidithiobacillus marinus</name>
    <dbReference type="NCBI Taxonomy" id="187490"/>
    <lineage>
        <taxon>Bacteria</taxon>
        <taxon>Pseudomonadati</taxon>
        <taxon>Pseudomonadota</taxon>
        <taxon>Acidithiobacillia</taxon>
        <taxon>Acidithiobacillales</taxon>
        <taxon>Acidithiobacillaceae</taxon>
        <taxon>Acidithiobacillus</taxon>
    </lineage>
</organism>
<evidence type="ECO:0000259" key="5">
    <source>
        <dbReference type="Pfam" id="PF00669"/>
    </source>
</evidence>
<keyword evidence="6" id="KW-0966">Cell projection</keyword>
<gene>
    <name evidence="6" type="ORF">B1757_05490</name>
</gene>
<dbReference type="Proteomes" id="UP000234329">
    <property type="component" value="Unassembled WGS sequence"/>
</dbReference>
<accession>A0A2I1DMY7</accession>
<keyword evidence="6" id="KW-0282">Flagellum</keyword>
<keyword evidence="4" id="KW-0975">Bacterial flagellum</keyword>
<evidence type="ECO:0000256" key="3">
    <source>
        <dbReference type="ARBA" id="ARBA00005709"/>
    </source>
</evidence>
<dbReference type="GO" id="GO:0005576">
    <property type="term" value="C:extracellular region"/>
    <property type="evidence" value="ECO:0007669"/>
    <property type="project" value="UniProtKB-SubCell"/>
</dbReference>
<dbReference type="OrthoDB" id="9768249at2"/>
<comment type="caution">
    <text evidence="6">The sequence shown here is derived from an EMBL/GenBank/DDBJ whole genome shotgun (WGS) entry which is preliminary data.</text>
</comment>
<keyword evidence="7" id="KW-1185">Reference proteome</keyword>
<dbReference type="Gene3D" id="1.20.1330.10">
    <property type="entry name" value="f41 fragment of flagellin, N-terminal domain"/>
    <property type="match status" value="1"/>
</dbReference>
<dbReference type="GO" id="GO:0009424">
    <property type="term" value="C:bacterial-type flagellum hook"/>
    <property type="evidence" value="ECO:0007669"/>
    <property type="project" value="InterPro"/>
</dbReference>
<dbReference type="FunCoup" id="A0A2I1DMY7">
    <property type="interactions" value="61"/>
</dbReference>
<dbReference type="InterPro" id="IPR013384">
    <property type="entry name" value="Flagell_FlgL"/>
</dbReference>
<dbReference type="Pfam" id="PF00669">
    <property type="entry name" value="Flagellin_N"/>
    <property type="match status" value="1"/>
</dbReference>
<evidence type="ECO:0000256" key="2">
    <source>
        <dbReference type="ARBA" id="ARBA00004613"/>
    </source>
</evidence>
<dbReference type="PANTHER" id="PTHR42792">
    <property type="entry name" value="FLAGELLIN"/>
    <property type="match status" value="1"/>
</dbReference>
<reference evidence="6 7" key="1">
    <citation type="submission" date="2017-03" db="EMBL/GenBank/DDBJ databases">
        <title>Draft genime sequence of the acidophilic sulfur-oxidizing bacterium Acidithiobacillus sp. SH, isolated from seawater.</title>
        <authorList>
            <person name="Sharmin S."/>
            <person name="Tokuhisa M."/>
            <person name="Kanao T."/>
            <person name="Kamimura K."/>
        </authorList>
    </citation>
    <scope>NUCLEOTIDE SEQUENCE [LARGE SCALE GENOMIC DNA]</scope>
    <source>
        <strain evidence="6 7">SH</strain>
    </source>
</reference>
<evidence type="ECO:0000256" key="4">
    <source>
        <dbReference type="ARBA" id="ARBA00023143"/>
    </source>
</evidence>
<dbReference type="InterPro" id="IPR001492">
    <property type="entry name" value="Flagellin"/>
</dbReference>
<dbReference type="AlphaFoldDB" id="A0A2I1DMY7"/>
<evidence type="ECO:0000313" key="7">
    <source>
        <dbReference type="Proteomes" id="UP000234329"/>
    </source>
</evidence>
<proteinExistence type="inferred from homology"/>